<accession>A0ABS8D3A2</accession>
<comment type="caution">
    <text evidence="1">The sequence shown here is derived from an EMBL/GenBank/DDBJ whole genome shotgun (WGS) entry which is preliminary data.</text>
</comment>
<proteinExistence type="predicted"/>
<dbReference type="Pfam" id="PF08811">
    <property type="entry name" value="DUF1800"/>
    <property type="match status" value="1"/>
</dbReference>
<dbReference type="RefSeq" id="WP_227178249.1">
    <property type="nucleotide sequence ID" value="NZ_JAJBZT010000001.1"/>
</dbReference>
<dbReference type="EMBL" id="JAJBZT010000001">
    <property type="protein sequence ID" value="MCB6182488.1"/>
    <property type="molecule type" value="Genomic_DNA"/>
</dbReference>
<organism evidence="1 2">
    <name type="scientific">Leeia speluncae</name>
    <dbReference type="NCBI Taxonomy" id="2884804"/>
    <lineage>
        <taxon>Bacteria</taxon>
        <taxon>Pseudomonadati</taxon>
        <taxon>Pseudomonadota</taxon>
        <taxon>Betaproteobacteria</taxon>
        <taxon>Neisseriales</taxon>
        <taxon>Leeiaceae</taxon>
        <taxon>Leeia</taxon>
    </lineage>
</organism>
<evidence type="ECO:0000313" key="1">
    <source>
        <dbReference type="EMBL" id="MCB6182488.1"/>
    </source>
</evidence>
<reference evidence="1" key="1">
    <citation type="submission" date="2021-10" db="EMBL/GenBank/DDBJ databases">
        <title>The complete genome sequence of Leeia sp. TBRC 13508.</title>
        <authorList>
            <person name="Charoenyingcharoen P."/>
            <person name="Yukphan P."/>
        </authorList>
    </citation>
    <scope>NUCLEOTIDE SEQUENCE</scope>
    <source>
        <strain evidence="1">TBRC 13508</strain>
    </source>
</reference>
<dbReference type="InterPro" id="IPR014917">
    <property type="entry name" value="DUF1800"/>
</dbReference>
<gene>
    <name evidence="1" type="ORF">LIN78_02855</name>
</gene>
<sequence length="460" mass="51837">MLSHQRFRTKQKTQLLIGFFLTFKSICVFAAPLGFEDAKHLLSRTGFGSPTYAEIQSIAKLEKETAVDTLLNANQADNFPPPSSDVLAFVSKSDIKDLSEQDKRALAAKVRGNARSLQAWWMERMIETPNPLTENMTLFWHGHFTSGVDKVKEPRLMYAQNELLRKASLGNFAALLHAIAKDPAMLEYLDGARSKKNKPNENFARELLELYTMGEGHYTESDIQNLAKAFTGWTIDRETGEFVENPKQMNRDEKTIFGQQGNWSGDEAIDLILSKPETASWITSRLWQHFISTKLDDKTRNQLAKSFASNYEIKPLVRSILLSPAFWAKDNRGTQIKSPIDLAVSTIRLCPPESVNYEQLVNTTASWGEKLMEPPNVKGWPGGNTWINSNTLTLRNQWLQTYAAGKKDKTHSKVSVKSCLNLLPKDLPLTTAYLSLAESSNQPVITNFADLFSQPAFQLK</sequence>
<evidence type="ECO:0000313" key="2">
    <source>
        <dbReference type="Proteomes" id="UP001165395"/>
    </source>
</evidence>
<keyword evidence="2" id="KW-1185">Reference proteome</keyword>
<dbReference type="Proteomes" id="UP001165395">
    <property type="component" value="Unassembled WGS sequence"/>
</dbReference>
<name>A0ABS8D3A2_9NEIS</name>
<protein>
    <submittedName>
        <fullName evidence="1">DUF1800 domain-containing protein</fullName>
    </submittedName>
</protein>